<feature type="region of interest" description="Disordered" evidence="11">
    <location>
        <begin position="203"/>
        <end position="228"/>
    </location>
</feature>
<dbReference type="GO" id="GO:0043596">
    <property type="term" value="C:nuclear replication fork"/>
    <property type="evidence" value="ECO:0007669"/>
    <property type="project" value="EnsemblFungi"/>
</dbReference>
<evidence type="ECO:0000256" key="6">
    <source>
        <dbReference type="ARBA" id="ARBA00023125"/>
    </source>
</evidence>
<evidence type="ECO:0000256" key="2">
    <source>
        <dbReference type="ARBA" id="ARBA00022763"/>
    </source>
</evidence>
<dbReference type="GO" id="GO:0019237">
    <property type="term" value="F:centromeric DNA binding"/>
    <property type="evidence" value="ECO:0007669"/>
    <property type="project" value="EnsemblFungi"/>
</dbReference>
<feature type="binding site" evidence="10">
    <location>
        <begin position="293"/>
        <end position="300"/>
    </location>
    <ligand>
        <name>ATP</name>
        <dbReference type="ChEBI" id="CHEBI:30616"/>
    </ligand>
</feature>
<evidence type="ECO:0000256" key="1">
    <source>
        <dbReference type="ARBA" id="ARBA00022741"/>
    </source>
</evidence>
<evidence type="ECO:0000256" key="11">
    <source>
        <dbReference type="SAM" id="MobiDB-lite"/>
    </source>
</evidence>
<evidence type="ECO:0000256" key="3">
    <source>
        <dbReference type="ARBA" id="ARBA00022801"/>
    </source>
</evidence>
<dbReference type="GO" id="GO:0000723">
    <property type="term" value="P:telomere maintenance"/>
    <property type="evidence" value="ECO:0007669"/>
    <property type="project" value="InterPro"/>
</dbReference>
<evidence type="ECO:0000256" key="10">
    <source>
        <dbReference type="HAMAP-Rule" id="MF_03177"/>
    </source>
</evidence>
<evidence type="ECO:0000259" key="12">
    <source>
        <dbReference type="Pfam" id="PF05970"/>
    </source>
</evidence>
<keyword evidence="10" id="KW-0779">Telomere</keyword>
<reference evidence="14" key="1">
    <citation type="journal article" date="2011" name="Proc. Natl. Acad. Sci. U.S.A.">
        <title>Evolutionary erosion of yeast sex chromosomes by mating-type switching accidents.</title>
        <authorList>
            <person name="Gordon J.L."/>
            <person name="Armisen D."/>
            <person name="Proux-Wera E."/>
            <person name="Oheigeartaigh S.S."/>
            <person name="Byrne K.P."/>
            <person name="Wolfe K.H."/>
        </authorList>
    </citation>
    <scope>NUCLEOTIDE SEQUENCE [LARGE SCALE GENOMIC DNA]</scope>
    <source>
        <strain evidence="14">ATCC 76901 / BCRC 22586 / CBS 4309 / NBRC 1992 / NRRL Y-12630</strain>
    </source>
</reference>
<dbReference type="InParanoid" id="G0V6X7"/>
<dbReference type="Gene3D" id="3.40.50.300">
    <property type="entry name" value="P-loop containing nucleotide triphosphate hydrolases"/>
    <property type="match status" value="1"/>
</dbReference>
<dbReference type="InterPro" id="IPR048293">
    <property type="entry name" value="PIF1_RRM3_pfh1"/>
</dbReference>
<dbReference type="GO" id="GO:0097046">
    <property type="term" value="P:replication fork progression beyond termination site"/>
    <property type="evidence" value="ECO:0007669"/>
    <property type="project" value="EnsemblFungi"/>
</dbReference>
<dbReference type="InterPro" id="IPR028880">
    <property type="entry name" value="Rrm3"/>
</dbReference>
<keyword evidence="14" id="KW-1185">Reference proteome</keyword>
<dbReference type="CDD" id="cd18809">
    <property type="entry name" value="SF1_C_RecD"/>
    <property type="match status" value="1"/>
</dbReference>
<dbReference type="GO" id="GO:0043139">
    <property type="term" value="F:5'-3' DNA helicase activity"/>
    <property type="evidence" value="ECO:0007669"/>
    <property type="project" value="UniProtKB-UniRule"/>
</dbReference>
<evidence type="ECO:0000256" key="8">
    <source>
        <dbReference type="ARBA" id="ARBA00023235"/>
    </source>
</evidence>
<keyword evidence="4 10" id="KW-0347">Helicase</keyword>
<dbReference type="InterPro" id="IPR051055">
    <property type="entry name" value="PIF1_helicase"/>
</dbReference>
<evidence type="ECO:0000256" key="4">
    <source>
        <dbReference type="ARBA" id="ARBA00022806"/>
    </source>
</evidence>
<gene>
    <name evidence="13" type="primary">NCAS0A06670</name>
    <name evidence="10" type="synonym">RRM3</name>
    <name evidence="13" type="ordered locus">NCAS_0A06670</name>
</gene>
<dbReference type="GO" id="GO:0071932">
    <property type="term" value="P:replication fork reversal"/>
    <property type="evidence" value="ECO:0007669"/>
    <property type="project" value="EnsemblFungi"/>
</dbReference>
<dbReference type="HOGENOM" id="CLU_001613_0_2_1"/>
<keyword evidence="5 10" id="KW-0067">ATP-binding</keyword>
<dbReference type="EMBL" id="HE576752">
    <property type="protein sequence ID" value="CCC67225.1"/>
    <property type="molecule type" value="Genomic_DNA"/>
</dbReference>
<dbReference type="Proteomes" id="UP000001640">
    <property type="component" value="Chromosome 1"/>
</dbReference>
<name>G0V6X7_NAUCA</name>
<feature type="region of interest" description="Disordered" evidence="11">
    <location>
        <begin position="58"/>
        <end position="85"/>
    </location>
</feature>
<keyword evidence="9 10" id="KW-0539">Nucleus</keyword>
<feature type="DNA-binding region" evidence="10">
    <location>
        <begin position="721"/>
        <end position="740"/>
    </location>
</feature>
<dbReference type="FunCoup" id="G0V6X7">
    <property type="interactions" value="865"/>
</dbReference>
<sequence length="761" mass="86124">MLRSGKSNKPRNSSNSITMNSSTRLSSSQATNDGHRTTKKQQTLSSFFFTAKSSNSISTSTTSKHLHSHSHSQSQNKTTTGLDANHPIDIDNNKFCPNRPILTKKPSLLLFESQGSFDEECDPDAEINNLLNTPKLNNFKSLKPKLSTAPILQRSSSSISYHVTEIDTDNDNNEDVASLREYTKVSSGSRQLSFTSNNKFQGSQSSILTQSTQRPTVKRSLSPTRTPSFQGLKLASATSKRIKPITRKNSSLASSSSSSFKNNSSLSSIKLTKEQETVVDLIVKRRLNVFYTGSAGTGKSVILKTIIRQLRMLYGKEEVAITASTGLAATTIGGSTLHKWAGVGLATQHADMLVNRIKNKKDVYNVWRNTRVLIIDEISMVDGLFLNKLEYIARVIRRSDKPFGGIQLVFTGDFFQLPPVAKRDAKEVTMFCFESSMWKRCIQKTLLLNKVFRQQDGDLVSILNSIRFGEVNDEMIRTIRKLSREVKYDDGIDPTELYATRREVEQSNIRQLRNLPGKKYLFNSIDIGAPEHLKLLDSSLMVEKQIILKEDAQIMMLRNKPEVDLVNGSLGKVLFFTTEKLLLKMKELYGSIDDELVADMRLISQVIGNRRAIEDKTFRQDLQCRPSNRLEILETMINYAIEEDEKVHVYPFVRWTIGKNKYYHDIVLQERFPVDIPGDKVGLERSQLPIMLCWALSIHKSQGQTIQRLKVDLRNIFEAGQVYVALSRAVSQDQLQVLNFNPSRIRADDKVKEFYKHLETV</sequence>
<evidence type="ECO:0000256" key="7">
    <source>
        <dbReference type="ARBA" id="ARBA00023204"/>
    </source>
</evidence>
<comment type="subcellular location">
    <subcellularLocation>
        <location evidence="10">Nucleus</location>
    </subcellularLocation>
    <subcellularLocation>
        <location evidence="10">Chromosome</location>
        <location evidence="10">Telomere</location>
    </subcellularLocation>
</comment>
<comment type="similarity">
    <text evidence="10">Belongs to the helicase family. PIF1 subfamily.</text>
</comment>
<dbReference type="PANTHER" id="PTHR47642">
    <property type="entry name" value="ATP-DEPENDENT DNA HELICASE"/>
    <property type="match status" value="1"/>
</dbReference>
<dbReference type="RefSeq" id="XP_003673606.1">
    <property type="nucleotide sequence ID" value="XM_003673558.1"/>
</dbReference>
<dbReference type="EC" id="5.6.2.3" evidence="10"/>
<evidence type="ECO:0000313" key="13">
    <source>
        <dbReference type="EMBL" id="CCC67225.1"/>
    </source>
</evidence>
<dbReference type="PANTHER" id="PTHR47642:SF5">
    <property type="entry name" value="ATP-DEPENDENT DNA HELICASE"/>
    <property type="match status" value="1"/>
</dbReference>
<keyword evidence="7 10" id="KW-0234">DNA repair</keyword>
<keyword evidence="8 10" id="KW-0413">Isomerase</keyword>
<proteinExistence type="inferred from homology"/>
<evidence type="ECO:0000256" key="9">
    <source>
        <dbReference type="ARBA" id="ARBA00023242"/>
    </source>
</evidence>
<comment type="catalytic activity">
    <reaction evidence="10">
        <text>ATP + H2O = ADP + phosphate + H(+)</text>
        <dbReference type="Rhea" id="RHEA:13065"/>
        <dbReference type="ChEBI" id="CHEBI:15377"/>
        <dbReference type="ChEBI" id="CHEBI:15378"/>
        <dbReference type="ChEBI" id="CHEBI:30616"/>
        <dbReference type="ChEBI" id="CHEBI:43474"/>
        <dbReference type="ChEBI" id="CHEBI:456216"/>
        <dbReference type="EC" id="5.6.2.3"/>
    </reaction>
</comment>
<protein>
    <recommendedName>
        <fullName evidence="10">ATP-dependent DNA helicase RRM3</fullName>
        <ecNumber evidence="10">5.6.2.3</ecNumber>
    </recommendedName>
    <alternativeName>
        <fullName evidence="10">DNA 5'-3' helicase RRM3</fullName>
    </alternativeName>
    <alternativeName>
        <fullName evidence="10">rDNA recombination mutation protein 3</fullName>
    </alternativeName>
</protein>
<keyword evidence="1 10" id="KW-0547">Nucleotide-binding</keyword>
<feature type="region of interest" description="Disordered" evidence="11">
    <location>
        <begin position="245"/>
        <end position="264"/>
    </location>
</feature>
<evidence type="ECO:0000256" key="5">
    <source>
        <dbReference type="ARBA" id="ARBA00022840"/>
    </source>
</evidence>
<feature type="compositionally biased region" description="Low complexity" evidence="11">
    <location>
        <begin position="248"/>
        <end position="264"/>
    </location>
</feature>
<dbReference type="OMA" id="VFRQQDN"/>
<feature type="domain" description="DNA helicase Pif1-like DEAD-box helicase" evidence="12">
    <location>
        <begin position="270"/>
        <end position="457"/>
    </location>
</feature>
<reference key="2">
    <citation type="submission" date="2011-08" db="EMBL/GenBank/DDBJ databases">
        <title>Genome sequence of Naumovozyma castellii.</title>
        <authorList>
            <person name="Gordon J.L."/>
            <person name="Armisen D."/>
            <person name="Proux-Wera E."/>
            <person name="OhEigeartaigh S.S."/>
            <person name="Byrne K.P."/>
            <person name="Wolfe K.H."/>
        </authorList>
    </citation>
    <scope>NUCLEOTIDE SEQUENCE</scope>
    <source>
        <strain>Type strain:CBS 4309</strain>
    </source>
</reference>
<dbReference type="OrthoDB" id="432234at2759"/>
<dbReference type="GO" id="GO:0006281">
    <property type="term" value="P:DNA repair"/>
    <property type="evidence" value="ECO:0007669"/>
    <property type="project" value="UniProtKB-UniRule"/>
</dbReference>
<keyword evidence="3 10" id="KW-0378">Hydrolase</keyword>
<dbReference type="HAMAP" id="MF_03176">
    <property type="entry name" value="PIF1"/>
    <property type="match status" value="1"/>
</dbReference>
<accession>G0V6X7</accession>
<keyword evidence="10" id="KW-0158">Chromosome</keyword>
<dbReference type="SUPFAM" id="SSF52540">
    <property type="entry name" value="P-loop containing nucleoside triphosphate hydrolases"/>
    <property type="match status" value="2"/>
</dbReference>
<comment type="function">
    <text evidence="10">5' to 3' DNA replicative helicase recruited to paused replisomes to promote fork progression throughout nonhistone protein-DNA complexes, naturally occurring impediments that are encountered in each S phase where replication forks pauses. Required for timely replication of the telomere and subtelomeric DNA and for wild-type levels of telomeric silencing. Involved in DNA repair during stalled replication fork, regulation of fragile sites expression and essential for genome stability. Plays also a role in mtDNA replication. Has G-quadruplex (G4) unwinding activity and can suppress G4-induced genome instability when PIF1 levels are low.</text>
</comment>
<keyword evidence="6 10" id="KW-0238">DNA-binding</keyword>
<evidence type="ECO:0000313" key="14">
    <source>
        <dbReference type="Proteomes" id="UP000001640"/>
    </source>
</evidence>
<feature type="compositionally biased region" description="Polar residues" evidence="11">
    <location>
        <begin position="1"/>
        <end position="11"/>
    </location>
</feature>
<dbReference type="GO" id="GO:0016887">
    <property type="term" value="F:ATP hydrolysis activity"/>
    <property type="evidence" value="ECO:0007669"/>
    <property type="project" value="RHEA"/>
</dbReference>
<dbReference type="GeneID" id="96900704"/>
<dbReference type="eggNOG" id="KOG0987">
    <property type="taxonomic scope" value="Eukaryota"/>
</dbReference>
<dbReference type="CDD" id="cd18037">
    <property type="entry name" value="DEXSc_Pif1_like"/>
    <property type="match status" value="1"/>
</dbReference>
<dbReference type="GO" id="GO:0005524">
    <property type="term" value="F:ATP binding"/>
    <property type="evidence" value="ECO:0007669"/>
    <property type="project" value="UniProtKB-UniRule"/>
</dbReference>
<dbReference type="GO" id="GO:0051880">
    <property type="term" value="F:G-quadruplex DNA binding"/>
    <property type="evidence" value="ECO:0007669"/>
    <property type="project" value="UniProtKB-UniRule"/>
</dbReference>
<dbReference type="KEGG" id="ncs:NCAS_0A06670"/>
<dbReference type="AlphaFoldDB" id="G0V6X7"/>
<feature type="region of interest" description="Disordered" evidence="11">
    <location>
        <begin position="1"/>
        <end position="39"/>
    </location>
</feature>
<dbReference type="STRING" id="1064592.G0V6X7"/>
<dbReference type="InterPro" id="IPR027417">
    <property type="entry name" value="P-loop_NTPase"/>
</dbReference>
<dbReference type="InterPro" id="IPR010285">
    <property type="entry name" value="DNA_helicase_pif1-like_DEAD"/>
</dbReference>
<feature type="compositionally biased region" description="Low complexity" evidence="11">
    <location>
        <begin position="12"/>
        <end position="23"/>
    </location>
</feature>
<dbReference type="HAMAP" id="MF_03177">
    <property type="entry name" value="RRM3"/>
    <property type="match status" value="1"/>
</dbReference>
<feature type="compositionally biased region" description="Low complexity" evidence="11">
    <location>
        <begin position="71"/>
        <end position="80"/>
    </location>
</feature>
<dbReference type="Pfam" id="PF05970">
    <property type="entry name" value="PIF1"/>
    <property type="match status" value="1"/>
</dbReference>
<dbReference type="GO" id="GO:0000781">
    <property type="term" value="C:chromosome, telomeric region"/>
    <property type="evidence" value="ECO:0007669"/>
    <property type="project" value="UniProtKB-SubCell"/>
</dbReference>
<keyword evidence="2 10" id="KW-0227">DNA damage</keyword>
<organism evidence="13 14">
    <name type="scientific">Naumovozyma castellii</name>
    <name type="common">Yeast</name>
    <name type="synonym">Saccharomyces castellii</name>
    <dbReference type="NCBI Taxonomy" id="27288"/>
    <lineage>
        <taxon>Eukaryota</taxon>
        <taxon>Fungi</taxon>
        <taxon>Dikarya</taxon>
        <taxon>Ascomycota</taxon>
        <taxon>Saccharomycotina</taxon>
        <taxon>Saccharomycetes</taxon>
        <taxon>Saccharomycetales</taxon>
        <taxon>Saccharomycetaceae</taxon>
        <taxon>Naumovozyma</taxon>
    </lineage>
</organism>